<dbReference type="SUPFAM" id="SSF49785">
    <property type="entry name" value="Galactose-binding domain-like"/>
    <property type="match status" value="1"/>
</dbReference>
<dbReference type="SMART" id="SM00939">
    <property type="entry name" value="PepX_C"/>
    <property type="match status" value="1"/>
</dbReference>
<dbReference type="GO" id="GO:0008239">
    <property type="term" value="F:dipeptidyl-peptidase activity"/>
    <property type="evidence" value="ECO:0007669"/>
    <property type="project" value="InterPro"/>
</dbReference>
<evidence type="ECO:0000256" key="3">
    <source>
        <dbReference type="SAM" id="SignalP"/>
    </source>
</evidence>
<protein>
    <submittedName>
        <fullName evidence="5">Putative acyl esterase</fullName>
    </submittedName>
</protein>
<keyword evidence="2" id="KW-0378">Hydrolase</keyword>
<keyword evidence="6" id="KW-1185">Reference proteome</keyword>
<dbReference type="PANTHER" id="PTHR22946">
    <property type="entry name" value="DIENELACTONE HYDROLASE DOMAIN-CONTAINING PROTEIN-RELATED"/>
    <property type="match status" value="1"/>
</dbReference>
<evidence type="ECO:0000256" key="2">
    <source>
        <dbReference type="ARBA" id="ARBA00022801"/>
    </source>
</evidence>
<dbReference type="InterPro" id="IPR029058">
    <property type="entry name" value="AB_hydrolase_fold"/>
</dbReference>
<organism evidence="5 6">
    <name type="scientific">Crossiella cryophila</name>
    <dbReference type="NCBI Taxonomy" id="43355"/>
    <lineage>
        <taxon>Bacteria</taxon>
        <taxon>Bacillati</taxon>
        <taxon>Actinomycetota</taxon>
        <taxon>Actinomycetes</taxon>
        <taxon>Pseudonocardiales</taxon>
        <taxon>Pseudonocardiaceae</taxon>
        <taxon>Crossiella</taxon>
    </lineage>
</organism>
<evidence type="ECO:0000256" key="1">
    <source>
        <dbReference type="ARBA" id="ARBA00008645"/>
    </source>
</evidence>
<dbReference type="EMBL" id="JACHMH010000001">
    <property type="protein sequence ID" value="MBB4674020.1"/>
    <property type="molecule type" value="Genomic_DNA"/>
</dbReference>
<dbReference type="Gene3D" id="2.60.120.260">
    <property type="entry name" value="Galactose-binding domain-like"/>
    <property type="match status" value="1"/>
</dbReference>
<dbReference type="Proteomes" id="UP000533598">
    <property type="component" value="Unassembled WGS sequence"/>
</dbReference>
<gene>
    <name evidence="5" type="ORF">HNR67_000138</name>
</gene>
<feature type="signal peptide" evidence="3">
    <location>
        <begin position="1"/>
        <end position="27"/>
    </location>
</feature>
<accession>A0A7W7C3T5</accession>
<reference evidence="5 6" key="1">
    <citation type="submission" date="2020-08" db="EMBL/GenBank/DDBJ databases">
        <title>Sequencing the genomes of 1000 actinobacteria strains.</title>
        <authorList>
            <person name="Klenk H.-P."/>
        </authorList>
    </citation>
    <scope>NUCLEOTIDE SEQUENCE [LARGE SCALE GENOMIC DNA]</scope>
    <source>
        <strain evidence="5 6">DSM 44230</strain>
    </source>
</reference>
<dbReference type="Pfam" id="PF02129">
    <property type="entry name" value="Peptidase_S15"/>
    <property type="match status" value="1"/>
</dbReference>
<evidence type="ECO:0000259" key="4">
    <source>
        <dbReference type="SMART" id="SM00939"/>
    </source>
</evidence>
<dbReference type="Pfam" id="PF08530">
    <property type="entry name" value="PepX_C"/>
    <property type="match status" value="1"/>
</dbReference>
<dbReference type="InterPro" id="IPR050261">
    <property type="entry name" value="FrsA_esterase"/>
</dbReference>
<dbReference type="RefSeq" id="WP_185000065.1">
    <property type="nucleotide sequence ID" value="NZ_BAAAUI010000013.1"/>
</dbReference>
<comment type="similarity">
    <text evidence="1">Belongs to the AB hydrolase superfamily.</text>
</comment>
<feature type="domain" description="Xaa-Pro dipeptidyl-peptidase C-terminal" evidence="4">
    <location>
        <begin position="292"/>
        <end position="521"/>
    </location>
</feature>
<sequence length="525" mass="54841">MRRFVLLLLAALTALVTSGSLAPVASAAPAGPEFLTITGKDGTKLGAHVFRPAGPGPHPAVVLISSWSVNNLEYIAQTRKLADAGYVALSYTTRGFWESGGTIEVAGPEDLSDASSAIDWVLANTSADPGKIGLAGVSYGAGISMLTAAKDKRVRAVAALSAWADLAAALLPNQTWSQQAIGLLALAGKITGRPGQKLNDTLAAYDRNDRVEAMKLAPERSAAQQLAGLNANKPAVLIANGWSDSLFPAGQIADFYTKLQVPKRLEFQPGDHAVPELTGLIGLPNDTWTSVHRWFDRHLRGAANGIDKEAPVQVRPTLGGSWKGYSDWAALEAAPKKLYLSGLTPVVDRTGELTGSARTGWSHEVGAGIDTIANGGTAILTGGAEALGIPQFAWIPGVLRTNAGVWQTPVLTSPATVRGTPKLHVTVTPSSARSTVVAYLYDVGLTGTGRLLTHQPYTLLDVTPGAARTIDISLDPLVHPVPAGHRIAVVLDTVDGLYRGESKIGGSVTFSSPANNPSRLDLPLG</sequence>
<feature type="chain" id="PRO_5030947840" evidence="3">
    <location>
        <begin position="28"/>
        <end position="525"/>
    </location>
</feature>
<dbReference type="PANTHER" id="PTHR22946:SF9">
    <property type="entry name" value="POLYKETIDE TRANSFERASE AF380"/>
    <property type="match status" value="1"/>
</dbReference>
<dbReference type="InterPro" id="IPR008979">
    <property type="entry name" value="Galactose-bd-like_sf"/>
</dbReference>
<comment type="caution">
    <text evidence="5">The sequence shown here is derived from an EMBL/GenBank/DDBJ whole genome shotgun (WGS) entry which is preliminary data.</text>
</comment>
<dbReference type="AlphaFoldDB" id="A0A7W7C3T5"/>
<name>A0A7W7C3T5_9PSEU</name>
<dbReference type="SUPFAM" id="SSF53474">
    <property type="entry name" value="alpha/beta-Hydrolases"/>
    <property type="match status" value="1"/>
</dbReference>
<dbReference type="InterPro" id="IPR013736">
    <property type="entry name" value="Xaa-Pro_dipept_C"/>
</dbReference>
<dbReference type="GO" id="GO:0052689">
    <property type="term" value="F:carboxylic ester hydrolase activity"/>
    <property type="evidence" value="ECO:0007669"/>
    <property type="project" value="UniProtKB-ARBA"/>
</dbReference>
<keyword evidence="3" id="KW-0732">Signal</keyword>
<dbReference type="Gene3D" id="3.40.50.1820">
    <property type="entry name" value="alpha/beta hydrolase"/>
    <property type="match status" value="2"/>
</dbReference>
<evidence type="ECO:0000313" key="5">
    <source>
        <dbReference type="EMBL" id="MBB4674020.1"/>
    </source>
</evidence>
<proteinExistence type="inferred from homology"/>
<dbReference type="InterPro" id="IPR000383">
    <property type="entry name" value="Xaa-Pro-like_dom"/>
</dbReference>
<evidence type="ECO:0000313" key="6">
    <source>
        <dbReference type="Proteomes" id="UP000533598"/>
    </source>
</evidence>